<name>A0AAW6VUI4_9BACT</name>
<feature type="transmembrane region" description="Helical" evidence="1">
    <location>
        <begin position="771"/>
        <end position="791"/>
    </location>
</feature>
<feature type="transmembrane region" description="Helical" evidence="1">
    <location>
        <begin position="633"/>
        <end position="652"/>
    </location>
</feature>
<feature type="transmembrane region" description="Helical" evidence="1">
    <location>
        <begin position="672"/>
        <end position="698"/>
    </location>
</feature>
<proteinExistence type="predicted"/>
<protein>
    <submittedName>
        <fullName evidence="2">Uncharacterized protein</fullName>
    </submittedName>
</protein>
<sequence>MKKLLLIFIMVVIGPLNLFAFTQTNFEIALKDFENNNMEKYKDDGLILMSKESLVKNGIVSNENDLIRDVDASKGLDKASIKKYLSCSFVNEDYTATIYDFNPINGIVTCMVAVKGDIYNPIGLFNVFYPGLRKAYSLDLEKAQKDNQTVLNMVDNQFKPLKDRIQSISNSTTTTNENYLTIPQLLTAGILTDTEIIDFEKTNATGTFQLKDNFTSKYQDVTTNEYMDNKEYILSDVSIFSQVYSGLGDVSIGYYFLLVLFFSISSVGRKTLSHLMAKLEKKQKPDGVIPYSFIAIVGILLFIPTSFSEKVETSTGTYEYEVYKTNYQKFERDGYFLFTDWADDAAKVIIDAEINAILKKSGVGTKDQAVQTIAGYEQYKKLKEFNKNVWNLCINDIYNYSGLLDSNKKHHYSLDPNQPFPLNEKWAYVISKIKGNTSVIYYSPAPNGEVKNVSAYSSTTKDEYNDVYPDISMSACGKTYYQFSNNNSLFKDYEKQKNILTNQDNSSKIVALESLLKNQYELYRDFGYLAVLGLPVTKLQTEYIGGLYKTQRSEVLDKLNKEIALKGDGGNGDDEFLHTFFSSIPYLFIPGAGTVFQVISENGGKLGATLGGGAGALAGGGVLSWLSGAVGTVVGGITGTVAGSALGMWLGYETSKTILELTPIIGLLAIGLLRYIIILVKIFTFHFVSLFLLPIMFVQQNLEAFLKFTMKIFITMLEIPLFVLAVWLALSANSLLHTIGDSFGKKMIISMLENNNLQNSGVSYFTNNLKIYLFDGFLEVIIAVFSIILIYKIIITLHETVADILEVQGTNRLDSAIESMKNDAAGWGAKI</sequence>
<reference evidence="2" key="2">
    <citation type="submission" date="2023-02" db="EMBL/GenBank/DDBJ databases">
        <authorList>
            <person name="Concha-Toloza M."/>
            <person name="Lopez-Cantillo M."/>
            <person name="Molina-Mora J."/>
            <person name="Collado L."/>
        </authorList>
    </citation>
    <scope>NUCLEOTIDE SEQUENCE</scope>
    <source>
        <strain evidence="2">FR1p273A</strain>
    </source>
</reference>
<evidence type="ECO:0000256" key="1">
    <source>
        <dbReference type="SAM" id="Phobius"/>
    </source>
</evidence>
<feature type="transmembrane region" description="Helical" evidence="1">
    <location>
        <begin position="288"/>
        <end position="307"/>
    </location>
</feature>
<dbReference type="EMBL" id="JAQTJH010000024">
    <property type="protein sequence ID" value="MDK2063223.1"/>
    <property type="molecule type" value="Genomic_DNA"/>
</dbReference>
<accession>A0AAW6VUI4</accession>
<keyword evidence="1" id="KW-0472">Membrane</keyword>
<organism evidence="2 3">
    <name type="scientific">Aliarcobacter butzleri</name>
    <dbReference type="NCBI Taxonomy" id="28197"/>
    <lineage>
        <taxon>Bacteria</taxon>
        <taxon>Pseudomonadati</taxon>
        <taxon>Campylobacterota</taxon>
        <taxon>Epsilonproteobacteria</taxon>
        <taxon>Campylobacterales</taxon>
        <taxon>Arcobacteraceae</taxon>
        <taxon>Aliarcobacter</taxon>
    </lineage>
</organism>
<dbReference type="RefSeq" id="WP_284075180.1">
    <property type="nucleotide sequence ID" value="NZ_JAQTJH010000024.1"/>
</dbReference>
<keyword evidence="1" id="KW-1133">Transmembrane helix</keyword>
<evidence type="ECO:0000313" key="2">
    <source>
        <dbReference type="EMBL" id="MDK2063223.1"/>
    </source>
</evidence>
<keyword evidence="1" id="KW-0812">Transmembrane</keyword>
<gene>
    <name evidence="2" type="ORF">PT520_11915</name>
</gene>
<feature type="transmembrane region" description="Helical" evidence="1">
    <location>
        <begin position="606"/>
        <end position="626"/>
    </location>
</feature>
<dbReference type="AlphaFoldDB" id="A0AAW6VUI4"/>
<feature type="transmembrane region" description="Helical" evidence="1">
    <location>
        <begin position="252"/>
        <end position="268"/>
    </location>
</feature>
<evidence type="ECO:0000313" key="3">
    <source>
        <dbReference type="Proteomes" id="UP001237843"/>
    </source>
</evidence>
<dbReference type="Proteomes" id="UP001237843">
    <property type="component" value="Unassembled WGS sequence"/>
</dbReference>
<reference evidence="2" key="1">
    <citation type="journal article" date="2023" name="Antibiotics">
        <title>Genomic Characterization of Antibiotic-Resistant Campylobacterales Isolated from Chilean Poultry Meat.</title>
        <authorList>
            <person name="Concha-Toloza M."/>
            <person name="Lopez-Cantillo M."/>
            <person name="Molina-Mora J.A."/>
            <person name="Collado L."/>
        </authorList>
    </citation>
    <scope>NUCLEOTIDE SEQUENCE</scope>
    <source>
        <strain evidence="2">FR1p273A</strain>
    </source>
</reference>
<feature type="transmembrane region" description="Helical" evidence="1">
    <location>
        <begin position="710"/>
        <end position="730"/>
    </location>
</feature>
<comment type="caution">
    <text evidence="2">The sequence shown here is derived from an EMBL/GenBank/DDBJ whole genome shotgun (WGS) entry which is preliminary data.</text>
</comment>